<reference evidence="1 2" key="1">
    <citation type="journal article" date="2012" name="Appl. Environ. Microbiol.">
        <title>Short-read sequencing for genomic analysis of the brown rot fungus Fibroporia radiculosa.</title>
        <authorList>
            <person name="Tang J.D."/>
            <person name="Perkins A.D."/>
            <person name="Sonstegard T.S."/>
            <person name="Schroeder S.G."/>
            <person name="Burgess S.C."/>
            <person name="Diehl S.V."/>
        </authorList>
    </citation>
    <scope>NUCLEOTIDE SEQUENCE [LARGE SCALE GENOMIC DNA]</scope>
    <source>
        <strain evidence="1 2">TFFH 294</strain>
    </source>
</reference>
<dbReference type="RefSeq" id="XP_012180602.1">
    <property type="nucleotide sequence ID" value="XM_012325212.1"/>
</dbReference>
<gene>
    <name evidence="1" type="ORF">FIBRA_03368</name>
</gene>
<dbReference type="InParanoid" id="J4H2D2"/>
<proteinExistence type="predicted"/>
<dbReference type="EMBL" id="HE797027">
    <property type="protein sequence ID" value="CCM01319.1"/>
    <property type="molecule type" value="Genomic_DNA"/>
</dbReference>
<evidence type="ECO:0000313" key="1">
    <source>
        <dbReference type="EMBL" id="CCM01319.1"/>
    </source>
</evidence>
<organism evidence="1 2">
    <name type="scientific">Fibroporia radiculosa</name>
    <dbReference type="NCBI Taxonomy" id="599839"/>
    <lineage>
        <taxon>Eukaryota</taxon>
        <taxon>Fungi</taxon>
        <taxon>Dikarya</taxon>
        <taxon>Basidiomycota</taxon>
        <taxon>Agaricomycotina</taxon>
        <taxon>Agaricomycetes</taxon>
        <taxon>Polyporales</taxon>
        <taxon>Fibroporiaceae</taxon>
        <taxon>Fibroporia</taxon>
    </lineage>
</organism>
<name>J4H2D2_9APHY</name>
<dbReference type="Proteomes" id="UP000006352">
    <property type="component" value="Unassembled WGS sequence"/>
</dbReference>
<protein>
    <submittedName>
        <fullName evidence="1">Uncharacterized protein</fullName>
    </submittedName>
</protein>
<accession>J4H2D2</accession>
<evidence type="ECO:0000313" key="2">
    <source>
        <dbReference type="Proteomes" id="UP000006352"/>
    </source>
</evidence>
<dbReference type="GeneID" id="24096230"/>
<dbReference type="HOGENOM" id="CLU_1740551_0_0_1"/>
<dbReference type="AlphaFoldDB" id="J4H2D2"/>
<sequence>MAVEGGALKGCGNAKKAHAFTEHTTITLPWRKCAVHSEHCGGHSAAPILTAALFRGTPTQPLPPCAPQATTDLLRVLHLNVKVIYGDADNTVVCDILLSCMLFDTVVGLLLPAMVVYSQRLFAGDASAHVLAFRLWSLLIRMMVESKERE</sequence>
<keyword evidence="2" id="KW-1185">Reference proteome</keyword>